<protein>
    <submittedName>
        <fullName evidence="2">Uncharacterized protein</fullName>
    </submittedName>
</protein>
<name>A0A8X6YDJ3_9ARAC</name>
<keyword evidence="3" id="KW-1185">Reference proteome</keyword>
<reference evidence="2" key="1">
    <citation type="submission" date="2020-08" db="EMBL/GenBank/DDBJ databases">
        <title>Multicomponent nature underlies the extraordinary mechanical properties of spider dragline silk.</title>
        <authorList>
            <person name="Kono N."/>
            <person name="Nakamura H."/>
            <person name="Mori M."/>
            <person name="Yoshida Y."/>
            <person name="Ohtoshi R."/>
            <person name="Malay A.D."/>
            <person name="Moran D.A.P."/>
            <person name="Tomita M."/>
            <person name="Numata K."/>
            <person name="Arakawa K."/>
        </authorList>
    </citation>
    <scope>NUCLEOTIDE SEQUENCE</scope>
</reference>
<accession>A0A8X6YDJ3</accession>
<sequence length="113" mass="12789">MDTPALVNGFCIKITSREKESCNVVVESHHRSSWKFYEAHQLTASLADQSARICVYEKEADVNCLHISIIFLVILAVTGVSSFFIIKKKVVKQRTESMKSRQRMAEARLSKAV</sequence>
<keyword evidence="1" id="KW-1133">Transmembrane helix</keyword>
<organism evidence="2 3">
    <name type="scientific">Trichonephila inaurata madagascariensis</name>
    <dbReference type="NCBI Taxonomy" id="2747483"/>
    <lineage>
        <taxon>Eukaryota</taxon>
        <taxon>Metazoa</taxon>
        <taxon>Ecdysozoa</taxon>
        <taxon>Arthropoda</taxon>
        <taxon>Chelicerata</taxon>
        <taxon>Arachnida</taxon>
        <taxon>Araneae</taxon>
        <taxon>Araneomorphae</taxon>
        <taxon>Entelegynae</taxon>
        <taxon>Araneoidea</taxon>
        <taxon>Nephilidae</taxon>
        <taxon>Trichonephila</taxon>
        <taxon>Trichonephila inaurata</taxon>
    </lineage>
</organism>
<dbReference type="Proteomes" id="UP000886998">
    <property type="component" value="Unassembled WGS sequence"/>
</dbReference>
<keyword evidence="1" id="KW-0812">Transmembrane</keyword>
<gene>
    <name evidence="2" type="ORF">TNIN_378241</name>
</gene>
<dbReference type="AlphaFoldDB" id="A0A8X6YDJ3"/>
<evidence type="ECO:0000313" key="2">
    <source>
        <dbReference type="EMBL" id="GFY68865.1"/>
    </source>
</evidence>
<evidence type="ECO:0000256" key="1">
    <source>
        <dbReference type="SAM" id="Phobius"/>
    </source>
</evidence>
<evidence type="ECO:0000313" key="3">
    <source>
        <dbReference type="Proteomes" id="UP000886998"/>
    </source>
</evidence>
<keyword evidence="1" id="KW-0472">Membrane</keyword>
<dbReference type="EMBL" id="BMAV01017315">
    <property type="protein sequence ID" value="GFY68865.1"/>
    <property type="molecule type" value="Genomic_DNA"/>
</dbReference>
<feature type="transmembrane region" description="Helical" evidence="1">
    <location>
        <begin position="65"/>
        <end position="86"/>
    </location>
</feature>
<comment type="caution">
    <text evidence="2">The sequence shown here is derived from an EMBL/GenBank/DDBJ whole genome shotgun (WGS) entry which is preliminary data.</text>
</comment>
<proteinExistence type="predicted"/>